<accession>A0A1H8YGS8</accession>
<dbReference type="GO" id="GO:0005737">
    <property type="term" value="C:cytoplasm"/>
    <property type="evidence" value="ECO:0007669"/>
    <property type="project" value="TreeGrafter"/>
</dbReference>
<feature type="domain" description="Carrier" evidence="6">
    <location>
        <begin position="1330"/>
        <end position="1404"/>
    </location>
</feature>
<sequence length="4752" mass="507752">MTGVVPGSPLTAAQAGVFFAQRIAPADPSYQIGWYAEVTGAVDLTRLGAAVRQALGEAECLHVTADVDETGVPRLYPAPVVADVPVVDLSGEPDPDRAAHEWMRTGPAGLPDLVRGPLTAHALLVLGPERVLWSQRYHHLVIDAHGQAALTRRAAAVYGGDTSTVDWSTAPVLAAEAAYRESTRYEADEAYWREKLAGRPDPVRLLSGNGAVARHSFALSPARADGLRKFAGNHGTRLSRVALAAVAAYAHRVTGAEDLVFGLPVAARPEPELRDRPAMVSNILPLRLAVRPETTPAELLASVTAAVADLLEHGRYRGEDLARELGLPGGVLELTGLSLNFLPDAPVAFGGAAASVRSLALGPVTDLAITAHDAGAGGPLRIELAGPGDADVLAEHEGRLTSILEALAVAPDRPIASIDLLTPAERERVLVEFGTSPADSPELSWPAAFDRVVARRPDAVAVVCEDDQLTYAGLDAAANRLARLLAARGVGAEDVVGVALPRSIELVVALLGVLKAGAAYLPLDLDHPEDRLAYMLSDAGACAVLSTVELSGQLPELDSVGRVLLDDPDVRAELSTSDSSAVDVSGLRLDRAAYVIYTSGSTGQPKGVVLSHDGVGSLISTATERIGITPDSRVVQFASVGFDVTVWDLVMSLCVGGRVIMVPAHRRVAGVELTGYITENAATHMILPPSLVAALPPECELPHGAVLIVGTETVPPELIARWAEDLRVVAAYGLTEATVNSTLWAAEPGWAGPIPIGRPDPNTRCHVLDTALNPVPVGVEGELYVGGRGLARGYVGRAGLTAERFVADPFAGPGARMYRTGDRVRWRADGNLDFLGRADHQVKIRGFRIEPGEVESVLAAHHAVSRVAVVPREVKPGDRRLVAYVVPEAAGPTTGDVRDTGREAAQVGRWKDVHELLYSVADRDPFDEGFTGWNSSYDGHPLPLEEMHAWRAATVDAIRALAPRRVLEIGVGSGLLMSKLAPETEEYWGLDLSEEVVRLLSARVAERPALAGKVRLSARPAHELGGLPGGFDTVVVNSVVQYFPGAGYLVDVLRQAASLLAPGGTVFVGDVRNLGLVRVLRAGVESAQGGTSLAAVDTAVAREAELLLDPRFFAGLPELIPGIAEVDIRLKRAGYGNELSRYRYDVVLRTSATAAASPASVAWTELGSAAALASYLRTAAPESLRVTAIPNERLIPDLTALRALGGEVTTVPGAAMDPDVLAELAGAAGYHAAATWSGEVTAFDLVLSRGELTAKFKSDADGPLANVPVVYRDPASLMKELRGLAEEALPHYLVPSAFVPLDRLPVMTNGKLDRTALPMPDFGALAQGRAPRTPREIALCGVLADVLGVPAVGADDDFFTLGGDSISSIRLVLGAAEHGLAITPRQVFQHRTAEALAACAGEVATVDDSGPPLLELSEADSAALGPHAEVLPVTPLQQGFFFHAAYEDDDVYTVQEIFDLEGPLDPEKLRSSVQDLLDRHSSLRSGFRQLDDGRVVQVVAPRAELPWREVGAPDAAAALEADRTRRFALDRPPLLRATLVRGTRNRLALTFHHIVADGWSVVVMVREILARYGATGPVVPEPNSREAHLRRLTGRDDEAARRAWRNALADISEPTRLAEKPAGIGDRRPSKLHFTMDEQAAARVRAVAREHGLTLGTVLHGAWGLLLGRLTGRGDLLFGSTVSGRDARVPGIEEAVGLYINTLPVRVRWSGGDTVAGLLRRLQDEQAALLDHQHLGLAELQRLAGAGTDLSSTDELFDTLVVLENYPRESEGAAGLRVTGVEVADAVHYPVALIATPGDTLEFSLKFDAARTPGDTLEFSLKFDAARVDARTAEQLAERFVRVLDAFAAAPDGLLSGVDLVSSAELERLGELNATAVAVPERTLIAAFADQVAKTPDATAVVFEGESLSYVELEARAGSLARRLRAQGARPGQIVAVAVPRSVELMVALLGVLKSGAAYLPLDLDYPAERLEYMLTASGAGLVVTGPDTRLPDGLVRVPVDGPDVAEVPGVAARPDDAAYLIYTSGSTGRPKGVLVSHRSIVNRLAWMQHEYRLDAGDRVLQKTPSSFDVSVWEFFWALTEGATVVFARPDGHRDPAYLAQVIRDERITTLHFVPSMLGAFLSVDEVAENRSWAESLRRVFASGEGLPGDVAARWRSLTGVPLHNLYGPTEAAVDVSFFTFRGGPERTVPIGRPVWNTRLHVLDTCLRPVPDGVAGELYLAGVQLARGYHGQPGLTAERFVADPFDEPGSRLYRTGDLVRRRADGEVEYLGRTDRQVKIRGNRIEPGEIEAVLASQPGVTAAAVLVLDGALVGYAAGTADVGALRAALAEALPAPMVPNSLVVLAEFPLSTSGKLDTRALPAPALPEGAAAAAGRTVATSGDDRERALAAIFAEVLGLAEVGAEGDFFLLGGDSISSISVSSRARRAGFDLSPKDVFTHRTPAALAALDGEPVVTGGPEADPGGVGEVPLLPEVHRLRELGDLVTAESVLLRTPAGADVEALAAALQAVLDHHDGLRLKRSRAASVPGLPDLLWSLETRPPGTLTAADVLRRAEGADELAAAVSRLDPDAGVLIQAVWFEDEDRLLLVAHPLLVDAPSWHRLAADLATAWTAVQAGRRPVFAVVETSLRTHARQVTEGAQSPELLADLGHWAAVLAPGAVAGSDNSECTVALSIEDTRALVDRLPAAVHGDITDVLLAALAIAGGELIVDVQARLIELPATVGALHATRPVRLPGAGAPLDVVKQVKELVRAAPDAAGYGLLRYLNPQAAPLFAQLATPGVLLRYAGRTPAGAGDWTFAEGPGAPAGAHALRIGVTCEETEDGPRLVATFAGRGTELAGAWLAALETLAAAVPSASGLTTSDLKLIDLAQDEIERVERLSPLPLLDIWPLSPLQEGLFFHSSYDQSRVDIYTIQEAIDLDRHLDSDRLRAACAALVRRTPSLGAGFTSEGLRGPVQFVAAGPTPLVTEIDLRKLSEEDREAQLAELMAEDRAARHDLASPPLFRITLVRLGDRRDRVVLNRHLLLWDGWSAWLFIEQLFALYELGGEDRGLPSAGSYADYLEWLSAQDAEVAAAAWREALAGLAEPTLIGPDARGLEPVTPVNLDAHLSPVLTARVREEARRHGLTVNSVLNAAWALVLSTVVGRQDVVFGAAVAGRPAAVPDIETTIGLFLNTVPTRVSLVPGEPVLDLLRRIQAERMDLTPYEFMSLGVLQRESGHRVLFDTLFVLRGNDGDERTAGLEHRHGITGLVNVDATHYPLTLVVTPGNSMRVTLSYRDDIVDAATAGDLLGRFTSLVEQLVGDFAAPVGALETLSAERREELAEVWSASEHPMVGDTIADLLATQAAATPDTTALVFGEQRLTYAELDERINRMARLLLSRGAEPEQVVALGLPRSIDMVVALFAVLRTGAAYLPLELDYPAGRLAMMLDDAGPLCLVTTAAVAGSLPADLPRVLVDTPETRAELAAMSGAELAGAERPRFGRDRAGRLEHPAYVIYTSGSTGKPKGVVTPYRGLTNMQLNHQEAIFGPAIASAGGRRLRIAHTVSFAFDMSWEELLWLVEGHEVHVCDEELRRDARALVAYCDRQQVDVVNVTPTYAHLLIEEGLLDQGPGRHRPALVLLGGEAVSESVWHRLRDTDGTYGYNLYGPTEYTINTLGGGTTDSVSPTVGKPIRNTRAYIVDDWLRPVPDGVPGELYIAGTGLARGYLGRPGLSAERFVADPFGAPGSRMYRTGDLVRRRPDGNLDFLGRTDDQVKIRGYRVELGEIETALSRHPQVAQAAVIARPDPSAPGLQRLVGYVVPAQLSGDARDAAEADQVGEWEQIYSDEYTEIPTALFTEDFAGWDSSYDGEPIPLEHMREWRSATVARIGELAPRRILEIGVGTGLLMGQLAPAAEEYWGTDLAAPVIGKLTRELAQDPVLAAKVTLRTQPAHVFDGLPRGHFDTVVINSVIQYFPSADYLSGVLRGALELLAPGGSLFVGDVRNLRLARSFHTAIQLTRADVTSDVAQVRRAVERGAALEKELLLDPDYFVALARELPGVEAVVRVKRAALHNELSRYRYDVVLAKDAPAVAPVPRVLWDEVGSLAELERRLTAGDETLRVSRIPDARLAAEFAAMRALDSDVPLLDVLARFHDHSGGVEPEAVHQLGARLGRRVHTTWSSGVDGVFDAVFVQDGRSVSGLYVPAATGTDLTRFANSPTAARGGSELVQVLREELKRQLPDYMVPAAFVTLAVLPLTDNGKLNVRALPDAEPAVSLAESRDAETAEEETLCALFAEVLGLDRVGVEDSFFDLGGHSLLATRLISRARTELDAELAIKDLFEAPTPARLAERAGTGAPARPSVVPVERPERIPLSFAQQRMWLLDQLGTTAAAYTYPLFVRLRGALDVDALRAAFGDVLQRHEVLRTMIGDHEGTAYQDIQAQPEIPFTVADGSVADVAGLAGRRFDLARELPVRIDVLRVGDEDHAVAMLLHHGVTDEWSDRPFLDDLAAAYRARLGGEDPKWTPLPVQYADYTLWQRDFLASAGVEQLDYWTSVLRGLPDEVPLPVDHPRPARPTGRGGKVRVPLPDGLTTAVRELSGKTGASLFMVLQSAVAALLSRLGAGEDIPLGAPIAGRTDAAVDDLVGFFVNTLVLRTDVSGDPAYRDLLDRVKTADLAAFSHQDLPFERVVEELNPPRVPGRNPLFQVMVGYHYRPGGDPDVLGLPTEWLDAGRPTAKFDLHFTLLDEAPSGPLTLMLEYAEDRCSGATATGLLT</sequence>
<keyword evidence="8" id="KW-1185">Reference proteome</keyword>
<name>A0A1H8YGS8_9PSEU</name>
<dbReference type="InterPro" id="IPR010071">
    <property type="entry name" value="AA_adenyl_dom"/>
</dbReference>
<dbReference type="GO" id="GO:0008610">
    <property type="term" value="P:lipid biosynthetic process"/>
    <property type="evidence" value="ECO:0007669"/>
    <property type="project" value="UniProtKB-ARBA"/>
</dbReference>
<dbReference type="FunFam" id="3.40.50.12780:FF:000012">
    <property type="entry name" value="Non-ribosomal peptide synthetase"/>
    <property type="match status" value="2"/>
</dbReference>
<comment type="cofactor">
    <cofactor evidence="1">
        <name>pantetheine 4'-phosphate</name>
        <dbReference type="ChEBI" id="CHEBI:47942"/>
    </cofactor>
</comment>
<proteinExistence type="predicted"/>
<dbReference type="PANTHER" id="PTHR45527">
    <property type="entry name" value="NONRIBOSOMAL PEPTIDE SYNTHETASE"/>
    <property type="match status" value="1"/>
</dbReference>
<dbReference type="InterPro" id="IPR013217">
    <property type="entry name" value="Methyltransf_12"/>
</dbReference>
<dbReference type="Gene3D" id="3.30.559.30">
    <property type="entry name" value="Nonribosomal peptide synthetase, condensation domain"/>
    <property type="match status" value="5"/>
</dbReference>
<dbReference type="FunFam" id="1.10.1200.10:FF:000016">
    <property type="entry name" value="Non-ribosomal peptide synthase"/>
    <property type="match status" value="1"/>
</dbReference>
<dbReference type="InterPro" id="IPR020806">
    <property type="entry name" value="PKS_PP-bd"/>
</dbReference>
<dbReference type="GO" id="GO:0072330">
    <property type="term" value="P:monocarboxylic acid biosynthetic process"/>
    <property type="evidence" value="ECO:0007669"/>
    <property type="project" value="UniProtKB-ARBA"/>
</dbReference>
<gene>
    <name evidence="7" type="ORF">SAMN04489732_115225</name>
</gene>
<dbReference type="PROSITE" id="PS00455">
    <property type="entry name" value="AMP_BINDING"/>
    <property type="match status" value="3"/>
</dbReference>
<dbReference type="Gene3D" id="1.10.1200.10">
    <property type="entry name" value="ACP-like"/>
    <property type="match status" value="3"/>
</dbReference>
<dbReference type="InterPro" id="IPR029063">
    <property type="entry name" value="SAM-dependent_MTases_sf"/>
</dbReference>
<protein>
    <submittedName>
        <fullName evidence="7">Amino acid adenylation domain-containing protein</fullName>
    </submittedName>
</protein>
<dbReference type="InterPro" id="IPR045851">
    <property type="entry name" value="AMP-bd_C_sf"/>
</dbReference>
<evidence type="ECO:0000256" key="1">
    <source>
        <dbReference type="ARBA" id="ARBA00001957"/>
    </source>
</evidence>
<dbReference type="SUPFAM" id="SSF52777">
    <property type="entry name" value="CoA-dependent acyltransferases"/>
    <property type="match status" value="10"/>
</dbReference>
<dbReference type="InterPro" id="IPR025110">
    <property type="entry name" value="AMP-bd_C"/>
</dbReference>
<dbReference type="PROSITE" id="PS00012">
    <property type="entry name" value="PHOSPHOPANTETHEINE"/>
    <property type="match status" value="1"/>
</dbReference>
<dbReference type="PROSITE" id="PS50075">
    <property type="entry name" value="CARRIER"/>
    <property type="match status" value="3"/>
</dbReference>
<dbReference type="GO" id="GO:0031177">
    <property type="term" value="F:phosphopantetheine binding"/>
    <property type="evidence" value="ECO:0007669"/>
    <property type="project" value="InterPro"/>
</dbReference>
<dbReference type="SUPFAM" id="SSF53335">
    <property type="entry name" value="S-adenosyl-L-methionine-dependent methyltransferases"/>
    <property type="match status" value="2"/>
</dbReference>
<keyword evidence="2" id="KW-0596">Phosphopantetheine</keyword>
<dbReference type="CDD" id="cd02440">
    <property type="entry name" value="AdoMet_MTases"/>
    <property type="match status" value="2"/>
</dbReference>
<dbReference type="SUPFAM" id="SSF56801">
    <property type="entry name" value="Acetyl-CoA synthetase-like"/>
    <property type="match status" value="3"/>
</dbReference>
<evidence type="ECO:0000256" key="3">
    <source>
        <dbReference type="ARBA" id="ARBA00022553"/>
    </source>
</evidence>
<evidence type="ECO:0000259" key="6">
    <source>
        <dbReference type="PROSITE" id="PS50075"/>
    </source>
</evidence>
<dbReference type="InterPro" id="IPR036736">
    <property type="entry name" value="ACP-like_sf"/>
</dbReference>
<dbReference type="GO" id="GO:0009403">
    <property type="term" value="P:toxin biosynthetic process"/>
    <property type="evidence" value="ECO:0007669"/>
    <property type="project" value="UniProtKB-ARBA"/>
</dbReference>
<dbReference type="Pfam" id="PF08242">
    <property type="entry name" value="Methyltransf_12"/>
    <property type="match status" value="2"/>
</dbReference>
<dbReference type="FunFam" id="3.40.50.980:FF:000002">
    <property type="entry name" value="Enterobactin synthetase component F"/>
    <property type="match status" value="1"/>
</dbReference>
<dbReference type="InterPro" id="IPR023213">
    <property type="entry name" value="CAT-like_dom_sf"/>
</dbReference>
<feature type="domain" description="Carrier" evidence="6">
    <location>
        <begin position="4260"/>
        <end position="4335"/>
    </location>
</feature>
<evidence type="ECO:0000256" key="2">
    <source>
        <dbReference type="ARBA" id="ARBA00022450"/>
    </source>
</evidence>
<dbReference type="GO" id="GO:0043041">
    <property type="term" value="P:amino acid activation for nonribosomal peptide biosynthetic process"/>
    <property type="evidence" value="ECO:0007669"/>
    <property type="project" value="TreeGrafter"/>
</dbReference>
<organism evidence="7 8">
    <name type="scientific">Amycolatopsis saalfeldensis</name>
    <dbReference type="NCBI Taxonomy" id="394193"/>
    <lineage>
        <taxon>Bacteria</taxon>
        <taxon>Bacillati</taxon>
        <taxon>Actinomycetota</taxon>
        <taxon>Actinomycetes</taxon>
        <taxon>Pseudonocardiales</taxon>
        <taxon>Pseudonocardiaceae</taxon>
        <taxon>Amycolatopsis</taxon>
    </lineage>
</organism>
<dbReference type="GO" id="GO:0003824">
    <property type="term" value="F:catalytic activity"/>
    <property type="evidence" value="ECO:0007669"/>
    <property type="project" value="InterPro"/>
</dbReference>
<dbReference type="CDD" id="cd05930">
    <property type="entry name" value="A_NRPS"/>
    <property type="match status" value="1"/>
</dbReference>
<dbReference type="Gene3D" id="3.30.300.30">
    <property type="match status" value="5"/>
</dbReference>
<dbReference type="EMBL" id="FOEF01000015">
    <property type="protein sequence ID" value="SEP51282.1"/>
    <property type="molecule type" value="Genomic_DNA"/>
</dbReference>
<dbReference type="NCBIfam" id="TIGR01733">
    <property type="entry name" value="AA-adenyl-dom"/>
    <property type="match status" value="3"/>
</dbReference>
<dbReference type="FunFam" id="3.40.50.980:FF:000001">
    <property type="entry name" value="Non-ribosomal peptide synthetase"/>
    <property type="match status" value="2"/>
</dbReference>
<feature type="region of interest" description="Disordered" evidence="5">
    <location>
        <begin position="4545"/>
        <end position="4564"/>
    </location>
</feature>
<dbReference type="InterPro" id="IPR006162">
    <property type="entry name" value="Ppantetheine_attach_site"/>
</dbReference>
<dbReference type="CDD" id="cd17646">
    <property type="entry name" value="A_NRPS_AB3403-like"/>
    <property type="match status" value="1"/>
</dbReference>
<dbReference type="CDD" id="cd19540">
    <property type="entry name" value="LCL_NRPS-like"/>
    <property type="match status" value="1"/>
</dbReference>
<dbReference type="Pfam" id="PF13193">
    <property type="entry name" value="AMP-binding_C"/>
    <property type="match status" value="2"/>
</dbReference>
<dbReference type="InterPro" id="IPR020845">
    <property type="entry name" value="AMP-binding_CS"/>
</dbReference>
<dbReference type="Gene3D" id="3.40.50.150">
    <property type="entry name" value="Vaccinia Virus protein VP39"/>
    <property type="match status" value="2"/>
</dbReference>
<dbReference type="InterPro" id="IPR009081">
    <property type="entry name" value="PP-bd_ACP"/>
</dbReference>
<dbReference type="Gene3D" id="3.30.559.10">
    <property type="entry name" value="Chloramphenicol acetyltransferase-like domain"/>
    <property type="match status" value="5"/>
</dbReference>
<dbReference type="Pfam" id="PF00550">
    <property type="entry name" value="PP-binding"/>
    <property type="match status" value="3"/>
</dbReference>
<dbReference type="Gene3D" id="3.40.50.980">
    <property type="match status" value="6"/>
</dbReference>
<dbReference type="Gene3D" id="2.30.38.10">
    <property type="entry name" value="Luciferase, Domain 3"/>
    <property type="match status" value="3"/>
</dbReference>
<dbReference type="Pfam" id="PF00668">
    <property type="entry name" value="Condensation"/>
    <property type="match status" value="4"/>
</dbReference>
<dbReference type="SUPFAM" id="SSF47336">
    <property type="entry name" value="ACP-like"/>
    <property type="match status" value="3"/>
</dbReference>
<dbReference type="PANTHER" id="PTHR45527:SF1">
    <property type="entry name" value="FATTY ACID SYNTHASE"/>
    <property type="match status" value="1"/>
</dbReference>
<dbReference type="Pfam" id="PF00501">
    <property type="entry name" value="AMP-binding"/>
    <property type="match status" value="3"/>
</dbReference>
<keyword evidence="4" id="KW-0677">Repeat</keyword>
<evidence type="ECO:0000313" key="7">
    <source>
        <dbReference type="EMBL" id="SEP51282.1"/>
    </source>
</evidence>
<dbReference type="NCBIfam" id="NF003417">
    <property type="entry name" value="PRK04813.1"/>
    <property type="match status" value="5"/>
</dbReference>
<keyword evidence="3" id="KW-0597">Phosphoprotein</keyword>
<reference evidence="7 8" key="1">
    <citation type="submission" date="2016-10" db="EMBL/GenBank/DDBJ databases">
        <authorList>
            <person name="de Groot N.N."/>
        </authorList>
    </citation>
    <scope>NUCLEOTIDE SEQUENCE [LARGE SCALE GENOMIC DNA]</scope>
    <source>
        <strain evidence="7 8">DSM 44993</strain>
    </source>
</reference>
<dbReference type="RefSeq" id="WP_245787573.1">
    <property type="nucleotide sequence ID" value="NZ_FOEF01000015.1"/>
</dbReference>
<dbReference type="InterPro" id="IPR001242">
    <property type="entry name" value="Condensation_dom"/>
</dbReference>
<dbReference type="Proteomes" id="UP000198582">
    <property type="component" value="Unassembled WGS sequence"/>
</dbReference>
<feature type="non-terminal residue" evidence="7">
    <location>
        <position position="4752"/>
    </location>
</feature>
<evidence type="ECO:0000313" key="8">
    <source>
        <dbReference type="Proteomes" id="UP000198582"/>
    </source>
</evidence>
<feature type="domain" description="Carrier" evidence="6">
    <location>
        <begin position="2379"/>
        <end position="2453"/>
    </location>
</feature>
<evidence type="ECO:0000256" key="4">
    <source>
        <dbReference type="ARBA" id="ARBA00022737"/>
    </source>
</evidence>
<dbReference type="FunFam" id="2.30.38.10:FF:000001">
    <property type="entry name" value="Non-ribosomal peptide synthetase PvdI"/>
    <property type="match status" value="3"/>
</dbReference>
<dbReference type="STRING" id="394193.SAMN04489732_115225"/>
<evidence type="ECO:0000256" key="5">
    <source>
        <dbReference type="SAM" id="MobiDB-lite"/>
    </source>
</evidence>
<dbReference type="SMART" id="SM00823">
    <property type="entry name" value="PKS_PP"/>
    <property type="match status" value="3"/>
</dbReference>
<dbReference type="InterPro" id="IPR000873">
    <property type="entry name" value="AMP-dep_synth/lig_dom"/>
</dbReference>